<dbReference type="EMBL" id="GDID01003165">
    <property type="protein sequence ID" value="JAP93441.1"/>
    <property type="molecule type" value="Transcribed_RNA"/>
</dbReference>
<feature type="domain" description="4Fe-4S ferredoxin-type" evidence="6">
    <location>
        <begin position="30"/>
        <end position="59"/>
    </location>
</feature>
<dbReference type="GO" id="GO:0016491">
    <property type="term" value="F:oxidoreductase activity"/>
    <property type="evidence" value="ECO:0007669"/>
    <property type="project" value="UniProtKB-KW"/>
</dbReference>
<evidence type="ECO:0000256" key="4">
    <source>
        <dbReference type="ARBA" id="ARBA00022643"/>
    </source>
</evidence>
<dbReference type="SUPFAM" id="SSF55469">
    <property type="entry name" value="FMN-dependent nitroreductase-like"/>
    <property type="match status" value="1"/>
</dbReference>
<comment type="similarity">
    <text evidence="2">Belongs to the nitroreductase family.</text>
</comment>
<dbReference type="PROSITE" id="PS51379">
    <property type="entry name" value="4FE4S_FER_2"/>
    <property type="match status" value="2"/>
</dbReference>
<dbReference type="InterPro" id="IPR029479">
    <property type="entry name" value="Nitroreductase"/>
</dbReference>
<dbReference type="InterPro" id="IPR000415">
    <property type="entry name" value="Nitroreductase-like"/>
</dbReference>
<dbReference type="PANTHER" id="PTHR43673:SF2">
    <property type="entry name" value="NITROREDUCTASE"/>
    <property type="match status" value="1"/>
</dbReference>
<gene>
    <name evidence="7" type="ORF">TPC1_14280</name>
</gene>
<sequence>LGIRIDENCNLCGKCVEICRHEVLEKQNNKIVIINEAKCSKCGQCSAICQPRAIQLFGKQIESFDQNEVIRSVQQRHSVRHFQQEQISKEEILKIVNIAKFCPSACNVRPVKFKVINLMANPQIEKYIIDNHQEIMGWPYKEGVNGETFFRSAPYMIIGFNQTTGRCIQFAEAVSKDDAIIALTSIDLYAQQCGYGTFWCGLMAMALKNQKVRELCKITDDQVIVGCLGFGKPNIKFYNPTIREDIKIEFK</sequence>
<feature type="domain" description="4Fe-4S ferredoxin-type" evidence="6">
    <location>
        <begin position="1"/>
        <end position="29"/>
    </location>
</feature>
<feature type="non-terminal residue" evidence="7">
    <location>
        <position position="1"/>
    </location>
</feature>
<evidence type="ECO:0000256" key="2">
    <source>
        <dbReference type="ARBA" id="ARBA00007118"/>
    </source>
</evidence>
<dbReference type="AlphaFoldDB" id="A0A146KDC0"/>
<dbReference type="InterPro" id="IPR017896">
    <property type="entry name" value="4Fe4S_Fe-S-bd"/>
</dbReference>
<evidence type="ECO:0000256" key="1">
    <source>
        <dbReference type="ARBA" id="ARBA00001917"/>
    </source>
</evidence>
<organism evidence="7">
    <name type="scientific">Trepomonas sp. PC1</name>
    <dbReference type="NCBI Taxonomy" id="1076344"/>
    <lineage>
        <taxon>Eukaryota</taxon>
        <taxon>Metamonada</taxon>
        <taxon>Diplomonadida</taxon>
        <taxon>Hexamitidae</taxon>
        <taxon>Hexamitinae</taxon>
        <taxon>Trepomonas</taxon>
    </lineage>
</organism>
<name>A0A146KDC0_9EUKA</name>
<keyword evidence="5" id="KW-0560">Oxidoreductase</keyword>
<evidence type="ECO:0000256" key="3">
    <source>
        <dbReference type="ARBA" id="ARBA00022630"/>
    </source>
</evidence>
<evidence type="ECO:0000256" key="5">
    <source>
        <dbReference type="ARBA" id="ARBA00023002"/>
    </source>
</evidence>
<dbReference type="PANTHER" id="PTHR43673">
    <property type="entry name" value="NAD(P)H NITROREDUCTASE YDGI-RELATED"/>
    <property type="match status" value="1"/>
</dbReference>
<evidence type="ECO:0000259" key="6">
    <source>
        <dbReference type="PROSITE" id="PS51379"/>
    </source>
</evidence>
<dbReference type="Pfam" id="PF00881">
    <property type="entry name" value="Nitroreductase"/>
    <property type="match status" value="1"/>
</dbReference>
<comment type="cofactor">
    <cofactor evidence="1">
        <name>FMN</name>
        <dbReference type="ChEBI" id="CHEBI:58210"/>
    </cofactor>
</comment>
<dbReference type="SUPFAM" id="SSF54862">
    <property type="entry name" value="4Fe-4S ferredoxins"/>
    <property type="match status" value="1"/>
</dbReference>
<reference evidence="7" key="1">
    <citation type="submission" date="2015-07" db="EMBL/GenBank/DDBJ databases">
        <title>Adaptation to a free-living lifestyle via gene acquisitions in the diplomonad Trepomonas sp. PC1.</title>
        <authorList>
            <person name="Xu F."/>
            <person name="Jerlstrom-Hultqvist J."/>
            <person name="Kolisko M."/>
            <person name="Simpson A.G.B."/>
            <person name="Roger A.J."/>
            <person name="Svard S.G."/>
            <person name="Andersson J.O."/>
        </authorList>
    </citation>
    <scope>NUCLEOTIDE SEQUENCE</scope>
    <source>
        <strain evidence="7">PC1</strain>
    </source>
</reference>
<protein>
    <submittedName>
        <fullName evidence="7">Nitroreductase</fullName>
    </submittedName>
</protein>
<proteinExistence type="inferred from homology"/>
<keyword evidence="4" id="KW-0288">FMN</keyword>
<dbReference type="Gene3D" id="3.40.109.10">
    <property type="entry name" value="NADH Oxidase"/>
    <property type="match status" value="1"/>
</dbReference>
<accession>A0A146KDC0</accession>
<dbReference type="Gene3D" id="3.30.70.20">
    <property type="match status" value="1"/>
</dbReference>
<evidence type="ECO:0000313" key="7">
    <source>
        <dbReference type="EMBL" id="JAP93441.1"/>
    </source>
</evidence>
<keyword evidence="3" id="KW-0285">Flavoprotein</keyword>